<evidence type="ECO:0000256" key="1">
    <source>
        <dbReference type="SAM" id="Phobius"/>
    </source>
</evidence>
<evidence type="ECO:0000259" key="2">
    <source>
        <dbReference type="Pfam" id="PF16020"/>
    </source>
</evidence>
<dbReference type="Proteomes" id="UP000625711">
    <property type="component" value="Unassembled WGS sequence"/>
</dbReference>
<dbReference type="AlphaFoldDB" id="A0A834MM95"/>
<dbReference type="PANTHER" id="PTHR22133">
    <property type="entry name" value="AT01821P-RELATED"/>
    <property type="match status" value="1"/>
</dbReference>
<sequence length="94" mass="10390">MHVARVVIRSFAGKVGTRNASSHGHHVAHSTYNDLPSPSGNWKTHYDAMQRKYNAQLALGVAAFAGTLLFGKAAGYFEFYNDYPEKPAVIESYK</sequence>
<evidence type="ECO:0000313" key="3">
    <source>
        <dbReference type="EMBL" id="KAF7283784.1"/>
    </source>
</evidence>
<keyword evidence="4" id="KW-1185">Reference proteome</keyword>
<keyword evidence="1" id="KW-0812">Transmembrane</keyword>
<organism evidence="3 4">
    <name type="scientific">Rhynchophorus ferrugineus</name>
    <name type="common">Red palm weevil</name>
    <name type="synonym">Curculio ferrugineus</name>
    <dbReference type="NCBI Taxonomy" id="354439"/>
    <lineage>
        <taxon>Eukaryota</taxon>
        <taxon>Metazoa</taxon>
        <taxon>Ecdysozoa</taxon>
        <taxon>Arthropoda</taxon>
        <taxon>Hexapoda</taxon>
        <taxon>Insecta</taxon>
        <taxon>Pterygota</taxon>
        <taxon>Neoptera</taxon>
        <taxon>Endopterygota</taxon>
        <taxon>Coleoptera</taxon>
        <taxon>Polyphaga</taxon>
        <taxon>Cucujiformia</taxon>
        <taxon>Curculionidae</taxon>
        <taxon>Dryophthorinae</taxon>
        <taxon>Rhynchophorus</taxon>
    </lineage>
</organism>
<feature type="transmembrane region" description="Helical" evidence="1">
    <location>
        <begin position="57"/>
        <end position="77"/>
    </location>
</feature>
<dbReference type="InterPro" id="IPR031973">
    <property type="entry name" value="Deltameth_res_prag01"/>
</dbReference>
<evidence type="ECO:0000313" key="4">
    <source>
        <dbReference type="Proteomes" id="UP000625711"/>
    </source>
</evidence>
<comment type="caution">
    <text evidence="3">The sequence shown here is derived from an EMBL/GenBank/DDBJ whole genome shotgun (WGS) entry which is preliminary data.</text>
</comment>
<dbReference type="Pfam" id="PF16020">
    <property type="entry name" value="Deltameth_res"/>
    <property type="match status" value="1"/>
</dbReference>
<protein>
    <recommendedName>
        <fullName evidence="2">Deltamethrin resistance protein prag01 domain-containing protein</fullName>
    </recommendedName>
</protein>
<reference evidence="3" key="1">
    <citation type="submission" date="2020-08" db="EMBL/GenBank/DDBJ databases">
        <title>Genome sequencing and assembly of the red palm weevil Rhynchophorus ferrugineus.</title>
        <authorList>
            <person name="Dias G.B."/>
            <person name="Bergman C.M."/>
            <person name="Manee M."/>
        </authorList>
    </citation>
    <scope>NUCLEOTIDE SEQUENCE</scope>
    <source>
        <strain evidence="3">AA-2017</strain>
        <tissue evidence="3">Whole larva</tissue>
    </source>
</reference>
<dbReference type="PANTHER" id="PTHR22133:SF2">
    <property type="entry name" value="AT01821P-RELATED"/>
    <property type="match status" value="1"/>
</dbReference>
<name>A0A834MM95_RHYFE</name>
<keyword evidence="1" id="KW-1133">Transmembrane helix</keyword>
<feature type="domain" description="Deltamethrin resistance protein prag01" evidence="2">
    <location>
        <begin position="33"/>
        <end position="84"/>
    </location>
</feature>
<accession>A0A834MM95</accession>
<gene>
    <name evidence="3" type="ORF">GWI33_022825</name>
</gene>
<dbReference type="OrthoDB" id="9981889at2759"/>
<keyword evidence="1" id="KW-0472">Membrane</keyword>
<proteinExistence type="predicted"/>
<dbReference type="EMBL" id="JAACXV010000086">
    <property type="protein sequence ID" value="KAF7283784.1"/>
    <property type="molecule type" value="Genomic_DNA"/>
</dbReference>